<organism evidence="1 2">
    <name type="scientific">Caballeronia novacaledonica</name>
    <dbReference type="NCBI Taxonomy" id="1544861"/>
    <lineage>
        <taxon>Bacteria</taxon>
        <taxon>Pseudomonadati</taxon>
        <taxon>Pseudomonadota</taxon>
        <taxon>Betaproteobacteria</taxon>
        <taxon>Burkholderiales</taxon>
        <taxon>Burkholderiaceae</taxon>
        <taxon>Caballeronia</taxon>
    </lineage>
</organism>
<dbReference type="AlphaFoldDB" id="A0A2U3IEN5"/>
<name>A0A2U3IEN5_9BURK</name>
<dbReference type="EMBL" id="OGTP01000033">
    <property type="protein sequence ID" value="SPB18585.1"/>
    <property type="molecule type" value="Genomic_DNA"/>
</dbReference>
<dbReference type="Proteomes" id="UP000238169">
    <property type="component" value="Unassembled WGS sequence"/>
</dbReference>
<gene>
    <name evidence="1" type="ORF">NOV72_05785</name>
</gene>
<proteinExistence type="predicted"/>
<dbReference type="RefSeq" id="WP_106858030.1">
    <property type="nucleotide sequence ID" value="NZ_OGTP01000033.1"/>
</dbReference>
<dbReference type="InterPro" id="IPR011008">
    <property type="entry name" value="Dimeric_a/b-barrel"/>
</dbReference>
<protein>
    <submittedName>
        <fullName evidence="1">EthD protein</fullName>
    </submittedName>
</protein>
<dbReference type="SUPFAM" id="SSF54909">
    <property type="entry name" value="Dimeric alpha+beta barrel"/>
    <property type="match status" value="1"/>
</dbReference>
<dbReference type="OrthoDB" id="8687889at2"/>
<keyword evidence="2" id="KW-1185">Reference proteome</keyword>
<evidence type="ECO:0000313" key="1">
    <source>
        <dbReference type="EMBL" id="SPB18585.1"/>
    </source>
</evidence>
<reference evidence="2" key="1">
    <citation type="submission" date="2018-01" db="EMBL/GenBank/DDBJ databases">
        <authorList>
            <person name="Peeters C."/>
        </authorList>
    </citation>
    <scope>NUCLEOTIDE SEQUENCE [LARGE SCALE GENOMIC DNA]</scope>
</reference>
<evidence type="ECO:0000313" key="2">
    <source>
        <dbReference type="Proteomes" id="UP000238169"/>
    </source>
</evidence>
<dbReference type="Gene3D" id="3.30.70.100">
    <property type="match status" value="1"/>
</dbReference>
<sequence length="237" mass="27292">MQFSYLVTFIHPDADARVSEADRLRVIAALEATPAMSRMRLYTPAAADDFYTDDGPSPILAFQLDFERLSDLEAAIAPQGHLQALARLDLGSLRLSAVEQQVMLRRPFPVLDPTPHVPQGALPCQFLVHYPGRAENFDEWLGYYLSHHPQIMKFFDGVREIEIFTRVDWVDAMPWKRVHYMQRNRLMFDSPDAITRAMNSSVRHDMRADFEQFPPFEGSNIHHPMWADTRYPEQGSS</sequence>
<accession>A0A2U3IEN5</accession>